<dbReference type="InterPro" id="IPR015944">
    <property type="entry name" value="Gly-tRNA-synth_bsu"/>
</dbReference>
<sequence>MKNTLLFEIGTEEIPAKFMPGIIKQMKALAGDGLQKARIPFGKLNVFATPRRITLVVNEVAAEQESSVVENKGPSIKIAFAEDGTYTKAAQGFAKGQGIAVESLVVRDNYVYAIKELAGHEVFALLPAFLQELVETLTFPKTMHWGEQDFRFVRPIRWLMALLGGQVVPVTIAGVKSGNSTRGHRFLSNGDIVIEDADQYESVLREHFVIINQEEREQIIRKQVTEVALKEGGRVEIDEELLEEVTYLVEYPTALCGHFDEKFLTLPKEAIITPMREHQRYFPVVNAKGELLNKFITVRNGGDYALNTVAHGNERVLRARLSDAEFFFNEDCRVTLESRLEKLKTIVFQEGLGNIYDKTMRISALALFLGNELNVAVDHEHLKRAALLAKTDLVTGMVCEFTELQGIMGREYALREGEAPAVANGIYEHYLPRFAGDDLPSNAIGALLSIADKIDNIVATFSRGLIPTGSQDPYALRRQAIGIINILLASNYHLNLPKLLRYVLDLLKVDGTNARALETQIKEFFLQRVKNMMGEENIRYDVIDAVIAGEENSDLTDLFARANALSAYLATKNAENTIQMFTRVFNITKKAEEGGIIKEELFVDATEQKLYAVVIDVQKQALPLLVAYEYEAVLLLMNNLTEPVNHFFEAVMVMDKNEEIKNNRLALLLQV</sequence>
<dbReference type="InterPro" id="IPR006194">
    <property type="entry name" value="Gly-tRNA-synth_heterodimer"/>
</dbReference>
<protein>
    <recommendedName>
        <fullName evidence="3">glycine--tRNA ligase</fullName>
        <ecNumber evidence="3">6.1.1.14</ecNumber>
    </recommendedName>
</protein>
<evidence type="ECO:0000313" key="13">
    <source>
        <dbReference type="Proteomes" id="UP000824099"/>
    </source>
</evidence>
<evidence type="ECO:0000256" key="8">
    <source>
        <dbReference type="ARBA" id="ARBA00022917"/>
    </source>
</evidence>
<dbReference type="Proteomes" id="UP000824099">
    <property type="component" value="Unassembled WGS sequence"/>
</dbReference>
<dbReference type="HAMAP" id="MF_00255">
    <property type="entry name" value="Gly_tRNA_synth_beta"/>
    <property type="match status" value="1"/>
</dbReference>
<dbReference type="GO" id="GO:0005524">
    <property type="term" value="F:ATP binding"/>
    <property type="evidence" value="ECO:0007669"/>
    <property type="project" value="UniProtKB-KW"/>
</dbReference>
<dbReference type="SUPFAM" id="SSF109604">
    <property type="entry name" value="HD-domain/PDEase-like"/>
    <property type="match status" value="1"/>
</dbReference>
<comment type="similarity">
    <text evidence="2">Belongs to the class-II aminoacyl-tRNA synthetase family.</text>
</comment>
<dbReference type="GO" id="GO:0005829">
    <property type="term" value="C:cytosol"/>
    <property type="evidence" value="ECO:0007669"/>
    <property type="project" value="TreeGrafter"/>
</dbReference>
<feature type="non-terminal residue" evidence="12">
    <location>
        <position position="671"/>
    </location>
</feature>
<dbReference type="PROSITE" id="PS50861">
    <property type="entry name" value="AA_TRNA_LIGASE_II_GLYAB"/>
    <property type="match status" value="1"/>
</dbReference>
<keyword evidence="7" id="KW-0067">ATP-binding</keyword>
<dbReference type="GO" id="GO:0004820">
    <property type="term" value="F:glycine-tRNA ligase activity"/>
    <property type="evidence" value="ECO:0007669"/>
    <property type="project" value="UniProtKB-EC"/>
</dbReference>
<keyword evidence="5 12" id="KW-0436">Ligase</keyword>
<evidence type="ECO:0000256" key="9">
    <source>
        <dbReference type="ARBA" id="ARBA00023146"/>
    </source>
</evidence>
<evidence type="ECO:0000256" key="3">
    <source>
        <dbReference type="ARBA" id="ARBA00012829"/>
    </source>
</evidence>
<evidence type="ECO:0000313" key="12">
    <source>
        <dbReference type="EMBL" id="HIU64079.1"/>
    </source>
</evidence>
<evidence type="ECO:0000259" key="11">
    <source>
        <dbReference type="Pfam" id="PF05746"/>
    </source>
</evidence>
<keyword evidence="6" id="KW-0547">Nucleotide-binding</keyword>
<feature type="domain" description="DALR anticodon binding" evidence="11">
    <location>
        <begin position="581"/>
        <end position="669"/>
    </location>
</feature>
<proteinExistence type="inferred from homology"/>
<reference evidence="12" key="2">
    <citation type="journal article" date="2021" name="PeerJ">
        <title>Extensive microbial diversity within the chicken gut microbiome revealed by metagenomics and culture.</title>
        <authorList>
            <person name="Gilroy R."/>
            <person name="Ravi A."/>
            <person name="Getino M."/>
            <person name="Pursley I."/>
            <person name="Horton D.L."/>
            <person name="Alikhan N.F."/>
            <person name="Baker D."/>
            <person name="Gharbi K."/>
            <person name="Hall N."/>
            <person name="Watson M."/>
            <person name="Adriaenssens E.M."/>
            <person name="Foster-Nyarko E."/>
            <person name="Jarju S."/>
            <person name="Secka A."/>
            <person name="Antonio M."/>
            <person name="Oren A."/>
            <person name="Chaudhuri R.R."/>
            <person name="La Ragione R."/>
            <person name="Hildebrand F."/>
            <person name="Pallen M.J."/>
        </authorList>
    </citation>
    <scope>NUCLEOTIDE SEQUENCE</scope>
    <source>
        <strain evidence="12">CHK160-1198</strain>
    </source>
</reference>
<reference evidence="12" key="1">
    <citation type="submission" date="2020-10" db="EMBL/GenBank/DDBJ databases">
        <authorList>
            <person name="Gilroy R."/>
        </authorList>
    </citation>
    <scope>NUCLEOTIDE SEQUENCE</scope>
    <source>
        <strain evidence="12">CHK160-1198</strain>
    </source>
</reference>
<evidence type="ECO:0000256" key="5">
    <source>
        <dbReference type="ARBA" id="ARBA00022598"/>
    </source>
</evidence>
<dbReference type="EMBL" id="DVNI01000049">
    <property type="protein sequence ID" value="HIU64079.1"/>
    <property type="molecule type" value="Genomic_DNA"/>
</dbReference>
<dbReference type="Pfam" id="PF02092">
    <property type="entry name" value="tRNA_synt_2f"/>
    <property type="match status" value="1"/>
</dbReference>
<dbReference type="PANTHER" id="PTHR30075">
    <property type="entry name" value="GLYCYL-TRNA SYNTHETASE"/>
    <property type="match status" value="1"/>
</dbReference>
<keyword evidence="8" id="KW-0648">Protein biosynthesis</keyword>
<evidence type="ECO:0000256" key="10">
    <source>
        <dbReference type="ARBA" id="ARBA00047937"/>
    </source>
</evidence>
<keyword evidence="4" id="KW-0963">Cytoplasm</keyword>
<dbReference type="GO" id="GO:0004814">
    <property type="term" value="F:arginine-tRNA ligase activity"/>
    <property type="evidence" value="ECO:0007669"/>
    <property type="project" value="InterPro"/>
</dbReference>
<evidence type="ECO:0000256" key="4">
    <source>
        <dbReference type="ARBA" id="ARBA00022490"/>
    </source>
</evidence>
<dbReference type="InterPro" id="IPR008909">
    <property type="entry name" value="DALR_anticod-bd"/>
</dbReference>
<keyword evidence="9" id="KW-0030">Aminoacyl-tRNA synthetase</keyword>
<dbReference type="Pfam" id="PF05746">
    <property type="entry name" value="DALR_1"/>
    <property type="match status" value="1"/>
</dbReference>
<dbReference type="GO" id="GO:0006420">
    <property type="term" value="P:arginyl-tRNA aminoacylation"/>
    <property type="evidence" value="ECO:0007669"/>
    <property type="project" value="InterPro"/>
</dbReference>
<name>A0A9D1MQ47_9FIRM</name>
<dbReference type="AlphaFoldDB" id="A0A9D1MQ47"/>
<dbReference type="EC" id="6.1.1.14" evidence="3"/>
<evidence type="ECO:0000256" key="6">
    <source>
        <dbReference type="ARBA" id="ARBA00022741"/>
    </source>
</evidence>
<evidence type="ECO:0000256" key="7">
    <source>
        <dbReference type="ARBA" id="ARBA00022840"/>
    </source>
</evidence>
<evidence type="ECO:0000256" key="2">
    <source>
        <dbReference type="ARBA" id="ARBA00008226"/>
    </source>
</evidence>
<accession>A0A9D1MQ47</accession>
<dbReference type="GO" id="GO:0006426">
    <property type="term" value="P:glycyl-tRNA aminoacylation"/>
    <property type="evidence" value="ECO:0007669"/>
    <property type="project" value="InterPro"/>
</dbReference>
<comment type="catalytic activity">
    <reaction evidence="10">
        <text>tRNA(Gly) + glycine + ATP = glycyl-tRNA(Gly) + AMP + diphosphate</text>
        <dbReference type="Rhea" id="RHEA:16013"/>
        <dbReference type="Rhea" id="RHEA-COMP:9664"/>
        <dbReference type="Rhea" id="RHEA-COMP:9683"/>
        <dbReference type="ChEBI" id="CHEBI:30616"/>
        <dbReference type="ChEBI" id="CHEBI:33019"/>
        <dbReference type="ChEBI" id="CHEBI:57305"/>
        <dbReference type="ChEBI" id="CHEBI:78442"/>
        <dbReference type="ChEBI" id="CHEBI:78522"/>
        <dbReference type="ChEBI" id="CHEBI:456215"/>
        <dbReference type="EC" id="6.1.1.14"/>
    </reaction>
</comment>
<organism evidence="12 13">
    <name type="scientific">Candidatus Avacidaminococcus intestinavium</name>
    <dbReference type="NCBI Taxonomy" id="2840684"/>
    <lineage>
        <taxon>Bacteria</taxon>
        <taxon>Bacillati</taxon>
        <taxon>Bacillota</taxon>
        <taxon>Negativicutes</taxon>
        <taxon>Acidaminococcales</taxon>
        <taxon>Acidaminococcaceae</taxon>
        <taxon>Acidaminococcaceae incertae sedis</taxon>
        <taxon>Candidatus Avacidaminococcus</taxon>
    </lineage>
</organism>
<gene>
    <name evidence="12" type="ORF">IAB06_03435</name>
</gene>
<dbReference type="NCBIfam" id="TIGR00211">
    <property type="entry name" value="glyS"/>
    <property type="match status" value="1"/>
</dbReference>
<dbReference type="PRINTS" id="PR01045">
    <property type="entry name" value="TRNASYNTHGB"/>
</dbReference>
<evidence type="ECO:0000256" key="1">
    <source>
        <dbReference type="ARBA" id="ARBA00004496"/>
    </source>
</evidence>
<comment type="subcellular location">
    <subcellularLocation>
        <location evidence="1">Cytoplasm</location>
    </subcellularLocation>
</comment>
<dbReference type="PANTHER" id="PTHR30075:SF2">
    <property type="entry name" value="GLYCINE--TRNA LIGASE, CHLOROPLASTIC_MITOCHONDRIAL 2"/>
    <property type="match status" value="1"/>
</dbReference>
<comment type="caution">
    <text evidence="12">The sequence shown here is derived from an EMBL/GenBank/DDBJ whole genome shotgun (WGS) entry which is preliminary data.</text>
</comment>